<dbReference type="EMBL" id="CP014854">
    <property type="protein sequence ID" value="ASI98954.1"/>
    <property type="molecule type" value="Genomic_DNA"/>
</dbReference>
<evidence type="ECO:0000256" key="1">
    <source>
        <dbReference type="SAM" id="Phobius"/>
    </source>
</evidence>
<dbReference type="Proteomes" id="UP000197156">
    <property type="component" value="Chromosome"/>
</dbReference>
<feature type="transmembrane region" description="Helical" evidence="1">
    <location>
        <begin position="29"/>
        <end position="51"/>
    </location>
</feature>
<organism evidence="2 3">
    <name type="scientific">Thermococcus celer Vu 13 = JCM 8558</name>
    <dbReference type="NCBI Taxonomy" id="1293037"/>
    <lineage>
        <taxon>Archaea</taxon>
        <taxon>Methanobacteriati</taxon>
        <taxon>Methanobacteriota</taxon>
        <taxon>Thermococci</taxon>
        <taxon>Thermococcales</taxon>
        <taxon>Thermococcaceae</taxon>
        <taxon>Thermococcus</taxon>
    </lineage>
</organism>
<name>A0A218P207_THECE</name>
<dbReference type="KEGG" id="tce:A3L02_04945"/>
<accession>A0A218P207</accession>
<keyword evidence="1" id="KW-1133">Transmembrane helix</keyword>
<dbReference type="GeneID" id="33324080"/>
<sequence length="110" mass="11386">MNAKKAVGVLLYLGGIALGVTVPFMAETAGIDVLLLAGLGLVIIGSLLLGFAHEFGDSNYRDAWIALSSGVGIAIIGGYSRIWSLFLFGLVLATLGVAFHKIRGARNVPG</sequence>
<feature type="transmembrane region" description="Helical" evidence="1">
    <location>
        <begin position="63"/>
        <end position="79"/>
    </location>
</feature>
<evidence type="ECO:0000313" key="3">
    <source>
        <dbReference type="Proteomes" id="UP000197156"/>
    </source>
</evidence>
<keyword evidence="1" id="KW-0472">Membrane</keyword>
<proteinExistence type="predicted"/>
<keyword evidence="1" id="KW-0812">Transmembrane</keyword>
<reference evidence="2 3" key="1">
    <citation type="submission" date="2016-03" db="EMBL/GenBank/DDBJ databases">
        <title>Complete genome sequence of Thermococcus celer.</title>
        <authorList>
            <person name="Oger P.M."/>
        </authorList>
    </citation>
    <scope>NUCLEOTIDE SEQUENCE [LARGE SCALE GENOMIC DNA]</scope>
    <source>
        <strain evidence="2 3">Vu 13</strain>
    </source>
</reference>
<dbReference type="OrthoDB" id="86161at2157"/>
<protein>
    <submittedName>
        <fullName evidence="2">Uncharacterized protein</fullName>
    </submittedName>
</protein>
<evidence type="ECO:0000313" key="2">
    <source>
        <dbReference type="EMBL" id="ASI98954.1"/>
    </source>
</evidence>
<dbReference type="AlphaFoldDB" id="A0A218P207"/>
<keyword evidence="3" id="KW-1185">Reference proteome</keyword>
<gene>
    <name evidence="2" type="ORF">A3L02_04945</name>
</gene>
<dbReference type="RefSeq" id="WP_088862906.1">
    <property type="nucleotide sequence ID" value="NZ_CP014854.1"/>
</dbReference>